<keyword evidence="1" id="KW-0732">Signal</keyword>
<feature type="chain" id="PRO_5046188045" evidence="1">
    <location>
        <begin position="26"/>
        <end position="374"/>
    </location>
</feature>
<dbReference type="RefSeq" id="WP_202721386.1">
    <property type="nucleotide sequence ID" value="NZ_BPEX01000008.1"/>
</dbReference>
<feature type="signal peptide" evidence="1">
    <location>
        <begin position="1"/>
        <end position="25"/>
    </location>
</feature>
<dbReference type="EMBL" id="JAESVD010000004">
    <property type="protein sequence ID" value="MBL4913110.1"/>
    <property type="molecule type" value="Genomic_DNA"/>
</dbReference>
<dbReference type="InterPro" id="IPR007433">
    <property type="entry name" value="DUF481"/>
</dbReference>
<reference evidence="2 3" key="1">
    <citation type="submission" date="2021-01" db="EMBL/GenBank/DDBJ databases">
        <title>Genome sequence of Shewanella schlegeliana JCM 11561.</title>
        <authorList>
            <person name="Zhang H."/>
            <person name="Li C."/>
        </authorList>
    </citation>
    <scope>NUCLEOTIDE SEQUENCE [LARGE SCALE GENOMIC DNA]</scope>
    <source>
        <strain evidence="2 3">JCM 11561</strain>
    </source>
</reference>
<sequence length="374" mass="42211">METHMRYSVIAAACFAAICSTSATSAEPTTQVSPLAPKEQSLKPEQVYPPVDSKYDWLQLTSLELLKGEIKNLYDDKLEFESDELDTVFIDWEDVKVLQSSGIVSIGFTDLSTKTGHLLVENGKSYINGEEFDNSQIMTIIAGDQSEANYWSSKITLGANFRSGNTDQIDYSALAKTMRRTTESRFNLDYIGNYSKTDGENRINNHRINTNFDWFISKQFYLRPVFAEIYKDPFSNIDYRVTLGSGLGYNIIDNSKTEWSISGGPAYTYTRFDEVADGEELDDGSAAMVIETVYDTEITSDIDFNTLYRIQYGNEKSGGYTHHAIATLEIELTSIFDLDLSFVWDRINNPQPDANGFTPKQDDYQFIVGFGIDL</sequence>
<dbReference type="Proteomes" id="UP000604898">
    <property type="component" value="Unassembled WGS sequence"/>
</dbReference>
<organism evidence="2 3">
    <name type="scientific">Shewanella schlegeliana</name>
    <dbReference type="NCBI Taxonomy" id="190308"/>
    <lineage>
        <taxon>Bacteria</taxon>
        <taxon>Pseudomonadati</taxon>
        <taxon>Pseudomonadota</taxon>
        <taxon>Gammaproteobacteria</taxon>
        <taxon>Alteromonadales</taxon>
        <taxon>Shewanellaceae</taxon>
        <taxon>Shewanella</taxon>
    </lineage>
</organism>
<gene>
    <name evidence="2" type="ORF">JMA39_08150</name>
</gene>
<keyword evidence="3" id="KW-1185">Reference proteome</keyword>
<comment type="caution">
    <text evidence="2">The sequence shown here is derived from an EMBL/GenBank/DDBJ whole genome shotgun (WGS) entry which is preliminary data.</text>
</comment>
<evidence type="ECO:0000313" key="2">
    <source>
        <dbReference type="EMBL" id="MBL4913110.1"/>
    </source>
</evidence>
<name>A0ABS1SX35_9GAMM</name>
<evidence type="ECO:0000313" key="3">
    <source>
        <dbReference type="Proteomes" id="UP000604898"/>
    </source>
</evidence>
<accession>A0ABS1SX35</accession>
<proteinExistence type="predicted"/>
<protein>
    <submittedName>
        <fullName evidence="2">DUF481 domain-containing protein</fullName>
    </submittedName>
</protein>
<evidence type="ECO:0000256" key="1">
    <source>
        <dbReference type="SAM" id="SignalP"/>
    </source>
</evidence>
<dbReference type="Pfam" id="PF04338">
    <property type="entry name" value="DUF481"/>
    <property type="match status" value="1"/>
</dbReference>